<organism evidence="1 2">
    <name type="scientific">Ovis ammon polii</name>
    <dbReference type="NCBI Taxonomy" id="230172"/>
    <lineage>
        <taxon>Eukaryota</taxon>
        <taxon>Metazoa</taxon>
        <taxon>Chordata</taxon>
        <taxon>Craniata</taxon>
        <taxon>Vertebrata</taxon>
        <taxon>Euteleostomi</taxon>
        <taxon>Mammalia</taxon>
        <taxon>Eutheria</taxon>
        <taxon>Laurasiatheria</taxon>
        <taxon>Artiodactyla</taxon>
        <taxon>Ruminantia</taxon>
        <taxon>Pecora</taxon>
        <taxon>Bovidae</taxon>
        <taxon>Caprinae</taxon>
        <taxon>Ovis</taxon>
    </lineage>
</organism>
<dbReference type="Proteomes" id="UP001214576">
    <property type="component" value="Unassembled WGS sequence"/>
</dbReference>
<gene>
    <name evidence="1" type="ORF">MG293_002071</name>
</gene>
<evidence type="ECO:0000313" key="2">
    <source>
        <dbReference type="Proteomes" id="UP001214576"/>
    </source>
</evidence>
<evidence type="ECO:0000313" key="1">
    <source>
        <dbReference type="EMBL" id="KAI4549741.1"/>
    </source>
</evidence>
<comment type="caution">
    <text evidence="1">The sequence shown here is derived from an EMBL/GenBank/DDBJ whole genome shotgun (WGS) entry which is preliminary data.</text>
</comment>
<dbReference type="EMBL" id="JAKZEL010000001">
    <property type="protein sequence ID" value="KAI4549741.1"/>
    <property type="molecule type" value="Genomic_DNA"/>
</dbReference>
<name>A0AAD4UP48_OVIAM</name>
<protein>
    <submittedName>
        <fullName evidence="1">Uncharacterized protein</fullName>
    </submittedName>
</protein>
<sequence length="564" mass="63099">MSLDSLLKALDSLMFYLDIQVCEDLGMRNKDSQSMGTWVSGLSSCGTGAQMPHTRGRIHVPCFGKWILNHWAHRKVEVGAFERTFFLNHAKKVADVDHAGVAPGVSGKAEGGRPIRDETAMPLEGPYYGLRCLDTGHTPFSYRQLFHKGSERRKTLTQMRVYVMNRKQGDADEYSLDVRLLQNIEYSSLCYTSMSLADVSAVTCRYAVALWMGAVHCFANLVTLDLLGNQWTLASSILGLNFVGLQATEAVLAELQIHMGYFLEKVQDPQVLREQRTYLDLSKILQNERRGQCDDRKFPTYEAPNLELSKTQQAPVRQLLYRTTVLLQKLPVLNFPKMDAETITQKQGIEFYFKEGSLAPQKALKITGVEEKRKLQSQLEKLPTLPSVLKKCKGDELGKLVDVKLDCGPSETQIRGHLTTGFPFAYREVNCKQHSTSELGTDGEITDSQGYAAQLSLSQLHSFGKCLLSPYFQPGAVLSAGDTESSKLKLTPVAFLVLSPSDLGWNLHHQPSWVSFANCRSWDFSDSILTTESKINEQTHPFLSFNGTNYLIAESQLCDCFHPG</sequence>
<accession>A0AAD4UP48</accession>
<proteinExistence type="predicted"/>
<keyword evidence="2" id="KW-1185">Reference proteome</keyword>
<reference evidence="1" key="1">
    <citation type="submission" date="2022-03" db="EMBL/GenBank/DDBJ databases">
        <title>Genomic analyses of argali, domestic sheep and their hybrids provide insights into chromosomal evolution, heterosis and genetic basis of agronomic traits.</title>
        <authorList>
            <person name="Li M."/>
        </authorList>
    </citation>
    <scope>NUCLEOTIDE SEQUENCE</scope>
    <source>
        <strain evidence="1">CAU-MHL-2022a</strain>
        <tissue evidence="1">Skin</tissue>
    </source>
</reference>
<dbReference type="AlphaFoldDB" id="A0AAD4UP48"/>